<evidence type="ECO:0008006" key="3">
    <source>
        <dbReference type="Google" id="ProtNLM"/>
    </source>
</evidence>
<sequence length="247" mass="28400">MVIIKKKWTRPEAVAFPRVWRSFKGRKEINGAIPSFWVQDIPEDEFENVINCMVEDFCKDEPVTKCSGFIGDHESVECRKKLWSTILPERMGLICYMENPKPGEKPIFAAVNCTHARSKYDEKFKATGEVMSDFAHIRELITQGRDPYQFLDTDVLLCSLGIYVLPQFRGQDLGLQLLLAREDLCNACGIKAAVTVFTSSISQALAYKAGYKTFAEISYQDLKDIYKYDYTKIGESHKSMKYMYKIF</sequence>
<evidence type="ECO:0000313" key="1">
    <source>
        <dbReference type="EMBL" id="KAK5646951.1"/>
    </source>
</evidence>
<keyword evidence="2" id="KW-1185">Reference proteome</keyword>
<protein>
    <recommendedName>
        <fullName evidence="3">N-acetyltransferase domain-containing protein</fullName>
    </recommendedName>
</protein>
<dbReference type="GO" id="GO:0008080">
    <property type="term" value="F:N-acetyltransferase activity"/>
    <property type="evidence" value="ECO:0007669"/>
    <property type="project" value="TreeGrafter"/>
</dbReference>
<accession>A0AAN7VKU6</accession>
<proteinExistence type="predicted"/>
<dbReference type="AlphaFoldDB" id="A0AAN7VKU6"/>
<comment type="caution">
    <text evidence="1">The sequence shown here is derived from an EMBL/GenBank/DDBJ whole genome shotgun (WGS) entry which is preliminary data.</text>
</comment>
<dbReference type="Proteomes" id="UP001329430">
    <property type="component" value="Chromosome 3"/>
</dbReference>
<dbReference type="SUPFAM" id="SSF55729">
    <property type="entry name" value="Acyl-CoA N-acyltransferases (Nat)"/>
    <property type="match status" value="1"/>
</dbReference>
<gene>
    <name evidence="1" type="ORF">RI129_005415</name>
</gene>
<organism evidence="1 2">
    <name type="scientific">Pyrocoelia pectoralis</name>
    <dbReference type="NCBI Taxonomy" id="417401"/>
    <lineage>
        <taxon>Eukaryota</taxon>
        <taxon>Metazoa</taxon>
        <taxon>Ecdysozoa</taxon>
        <taxon>Arthropoda</taxon>
        <taxon>Hexapoda</taxon>
        <taxon>Insecta</taxon>
        <taxon>Pterygota</taxon>
        <taxon>Neoptera</taxon>
        <taxon>Endopterygota</taxon>
        <taxon>Coleoptera</taxon>
        <taxon>Polyphaga</taxon>
        <taxon>Elateriformia</taxon>
        <taxon>Elateroidea</taxon>
        <taxon>Lampyridae</taxon>
        <taxon>Lampyrinae</taxon>
        <taxon>Pyrocoelia</taxon>
    </lineage>
</organism>
<reference evidence="1 2" key="1">
    <citation type="journal article" date="2024" name="Insects">
        <title>An Improved Chromosome-Level Genome Assembly of the Firefly Pyrocoelia pectoralis.</title>
        <authorList>
            <person name="Fu X."/>
            <person name="Meyer-Rochow V.B."/>
            <person name="Ballantyne L."/>
            <person name="Zhu X."/>
        </authorList>
    </citation>
    <scope>NUCLEOTIDE SEQUENCE [LARGE SCALE GENOMIC DNA]</scope>
    <source>
        <strain evidence="1">XCY_ONT2</strain>
    </source>
</reference>
<dbReference type="Gene3D" id="3.40.630.30">
    <property type="match status" value="1"/>
</dbReference>
<dbReference type="EMBL" id="JAVRBK010000003">
    <property type="protein sequence ID" value="KAK5646951.1"/>
    <property type="molecule type" value="Genomic_DNA"/>
</dbReference>
<name>A0AAN7VKU6_9COLE</name>
<dbReference type="InterPro" id="IPR016181">
    <property type="entry name" value="Acyl_CoA_acyltransferase"/>
</dbReference>
<dbReference type="PANTHER" id="PTHR20905">
    <property type="entry name" value="N-ACETYLTRANSFERASE-RELATED"/>
    <property type="match status" value="1"/>
</dbReference>
<evidence type="ECO:0000313" key="2">
    <source>
        <dbReference type="Proteomes" id="UP001329430"/>
    </source>
</evidence>
<dbReference type="PANTHER" id="PTHR20905:SF32">
    <property type="entry name" value="ARYLALKYLAMINE N-ACETYLTRANSFERASE-LIKE 7, ISOFORM A"/>
    <property type="match status" value="1"/>
</dbReference>